<dbReference type="HOGENOM" id="CLU_068238_1_0_14"/>
<reference evidence="1 2" key="1">
    <citation type="journal article" date="2004" name="Nat. Genet.">
        <title>Reductive evolution suggested from the complete genome sequence of a plant-pathogenic phytoplasma.</title>
        <authorList>
            <person name="Oshima K."/>
            <person name="Kakizawa S."/>
            <person name="Nishigawa H."/>
            <person name="Jung H.-Y."/>
            <person name="Wei W."/>
            <person name="Suzuki S."/>
            <person name="Arashida R."/>
            <person name="Nakata D."/>
            <person name="Miyata S."/>
            <person name="Ugaki M."/>
            <person name="Namba S."/>
        </authorList>
    </citation>
    <scope>NUCLEOTIDE SEQUENCE [LARGE SCALE GENOMIC DNA]</scope>
    <source>
        <strain evidence="2">OY-M</strain>
    </source>
</reference>
<accession>Q6YQV0</accession>
<gene>
    <name evidence="1" type="ordered locus">PAM_273</name>
</gene>
<dbReference type="EMBL" id="AP006628">
    <property type="protein sequence ID" value="BAD04358.1"/>
    <property type="molecule type" value="Genomic_DNA"/>
</dbReference>
<dbReference type="KEGG" id="poy:PAM_273"/>
<dbReference type="Gene3D" id="3.60.21.10">
    <property type="match status" value="1"/>
</dbReference>
<dbReference type="InterPro" id="IPR029052">
    <property type="entry name" value="Metallo-depent_PP-like"/>
</dbReference>
<organism evidence="1 2">
    <name type="scientific">Onion yellows phytoplasma (strain OY-M)</name>
    <dbReference type="NCBI Taxonomy" id="262768"/>
    <lineage>
        <taxon>Bacteria</taxon>
        <taxon>Bacillati</taxon>
        <taxon>Mycoplasmatota</taxon>
        <taxon>Mollicutes</taxon>
        <taxon>Acholeplasmatales</taxon>
        <taxon>Acholeplasmataceae</taxon>
        <taxon>Candidatus Phytoplasma</taxon>
        <taxon>16SrI (Aster yellows group)</taxon>
    </lineage>
</organism>
<dbReference type="PANTHER" id="PTHR36303">
    <property type="entry name" value="2',3'-CYCLIC-NUCLEOTIDE 2'-PHOSPHODIESTERASE"/>
    <property type="match status" value="1"/>
</dbReference>
<dbReference type="SUPFAM" id="SSF56300">
    <property type="entry name" value="Metallo-dependent phosphatases"/>
    <property type="match status" value="1"/>
</dbReference>
<dbReference type="STRING" id="262768.PAM_273"/>
<dbReference type="InterPro" id="IPR005235">
    <property type="entry name" value="YmdB-like"/>
</dbReference>
<dbReference type="Pfam" id="PF13277">
    <property type="entry name" value="YmdB"/>
    <property type="match status" value="1"/>
</dbReference>
<dbReference type="GO" id="GO:0004113">
    <property type="term" value="F:2',3'-cyclic-nucleotide 3'-phosphodiesterase activity"/>
    <property type="evidence" value="ECO:0007669"/>
    <property type="project" value="TreeGrafter"/>
</dbReference>
<dbReference type="Proteomes" id="UP000002523">
    <property type="component" value="Chromosome"/>
</dbReference>
<keyword evidence="2" id="KW-1185">Reference proteome</keyword>
<dbReference type="AlphaFoldDB" id="Q6YQV0"/>
<proteinExistence type="predicted"/>
<protein>
    <submittedName>
        <fullName evidence="1">Uncharacterized BCR</fullName>
    </submittedName>
</protein>
<dbReference type="PANTHER" id="PTHR36303:SF1">
    <property type="entry name" value="2',3'-CYCLIC-NUCLEOTIDE 2'-PHOSPHODIESTERASE"/>
    <property type="match status" value="1"/>
</dbReference>
<evidence type="ECO:0000313" key="1">
    <source>
        <dbReference type="EMBL" id="BAD04358.1"/>
    </source>
</evidence>
<evidence type="ECO:0000313" key="2">
    <source>
        <dbReference type="Proteomes" id="UP000002523"/>
    </source>
</evidence>
<sequence length="153" mass="17540">MKIMFIGDIYGNPGISYFAEKVGFLKETYKPNLIIANAENADNGKGLSFKIYKKLQKLGVDLMTMGNHVWKNKQIKNFIDKSNVIRPINDTQQLGQGYKIIDCEDKKILVMNALGRVFINSKLRCPFKTIDNVLEQNKAKYDFSFFGFSCRSH</sequence>
<dbReference type="eggNOG" id="COG1692">
    <property type="taxonomic scope" value="Bacteria"/>
</dbReference>
<name>Q6YQV0_ONYPE</name>